<dbReference type="FunFam" id="2.160.20.10:FF:000023">
    <property type="entry name" value="Exo-beta-1,3-glucanase Exg0"/>
    <property type="match status" value="1"/>
</dbReference>
<keyword evidence="3" id="KW-0378">Hydrolase</keyword>
<dbReference type="CDD" id="cd23668">
    <property type="entry name" value="GH55_beta13glucanase-like"/>
    <property type="match status" value="1"/>
</dbReference>
<feature type="signal peptide" evidence="1">
    <location>
        <begin position="1"/>
        <end position="20"/>
    </location>
</feature>
<evidence type="ECO:0000259" key="2">
    <source>
        <dbReference type="Pfam" id="PF12708"/>
    </source>
</evidence>
<name>M3D6T8_SPHMS</name>
<feature type="chain" id="PRO_5004032283" evidence="1">
    <location>
        <begin position="21"/>
        <end position="848"/>
    </location>
</feature>
<sequence length="848" mass="91300">MHFLHTLLLCSAAVGSTVHAQLLLIQACVQLAQQALQTFNLWTEYKGVTPQQYRIEIEITAVPPIVDVTQATLVNSCDDYWLQTAKHQGIAAFNSNPSGYQVFRNVKDFGAVGDGKTDDTSAINSAISSGNRCAPGSCASSTVTPAVVYFPTGVYMVNSSIIDYYYTQIIGNPKSGCTPTIRAFSTFAGSLGVIDSNPYGNTGQLGYGSTNVFWRQIRNLIIDTTLVPAANAITGLHWPTAQATSLQNMVFNMSTAPGTQHQGLFIESGSGGFMNDLTFLGGLYGVNWGNQQFTVRNLTFKGCVTAINQIWDWGWTYQNINIDNCTLGLNMSSGGSGALSVGSVTMLDSTITNTNVGILTGRDATSQPPAAGSLILENVSFSNVSVAIRGPEGTRVGSTSLIAGYIEGNAYTPSGPNRVQQSLTPNVRPSTLLQRDGKYYQRSKPQYESLPYSSFLSARTAGATGDGRTDDTKALQNAINIAQSQNKVLYLDHGNYLVTDTIYIPCGSKIVGESYPVIMSSGAFFNDMSNPQPVVQIGKPGEQGSIEWTDTIVSTQGQQKGAVLIEYNLVAPTGTPTGLWDVHVRIGGFAGSKLLVEDCPKTPNQTVTPGQINQNCISGYLSMHITKGSTGLYLENVWLWVADHDIEDATLTQITVYAGRGLLDQSQGPVWMVGTGVEHHVRYEYQFAQARAVYAGQIQTETAYYQPNPNARNPFPTVPSLSDPSFPNSTIIDSRPGNLTVIPAANGWGLRILDSQEILIYGAGLYSFFLNYNTTCSNQGEGSRCQSRIFSLEERNGGGGGNGVSVYNLNTVGTRFPITVNGRDEAYFDDNRNGFVQSVALVRNGGRV</sequence>
<dbReference type="SUPFAM" id="SSF51126">
    <property type="entry name" value="Pectin lyase-like"/>
    <property type="match status" value="2"/>
</dbReference>
<keyword evidence="1" id="KW-0732">Signal</keyword>
<evidence type="ECO:0000313" key="4">
    <source>
        <dbReference type="Proteomes" id="UP000016931"/>
    </source>
</evidence>
<proteinExistence type="predicted"/>
<dbReference type="InterPro" id="IPR024535">
    <property type="entry name" value="RHGA/B-epi-like_pectate_lyase"/>
</dbReference>
<organism evidence="3 4">
    <name type="scientific">Sphaerulina musiva (strain SO2202)</name>
    <name type="common">Poplar stem canker fungus</name>
    <name type="synonym">Septoria musiva</name>
    <dbReference type="NCBI Taxonomy" id="692275"/>
    <lineage>
        <taxon>Eukaryota</taxon>
        <taxon>Fungi</taxon>
        <taxon>Dikarya</taxon>
        <taxon>Ascomycota</taxon>
        <taxon>Pezizomycotina</taxon>
        <taxon>Dothideomycetes</taxon>
        <taxon>Dothideomycetidae</taxon>
        <taxon>Mycosphaerellales</taxon>
        <taxon>Mycosphaerellaceae</taxon>
        <taxon>Sphaerulina</taxon>
    </lineage>
</organism>
<dbReference type="Pfam" id="PF12708">
    <property type="entry name" value="Pect-lyase_RHGA_epim"/>
    <property type="match status" value="2"/>
</dbReference>
<feature type="domain" description="Rhamnogalacturonase A/B/Epimerase-like pectate lyase" evidence="2">
    <location>
        <begin position="455"/>
        <end position="526"/>
    </location>
</feature>
<dbReference type="AlphaFoldDB" id="M3D6T8"/>
<dbReference type="STRING" id="692275.M3D6T8"/>
<gene>
    <name evidence="3" type="ORF">SEPMUDRAFT_64659</name>
</gene>
<dbReference type="InterPro" id="IPR011050">
    <property type="entry name" value="Pectin_lyase_fold/virulence"/>
</dbReference>
<evidence type="ECO:0000313" key="3">
    <source>
        <dbReference type="EMBL" id="EMF13589.1"/>
    </source>
</evidence>
<dbReference type="RefSeq" id="XP_016761710.1">
    <property type="nucleotide sequence ID" value="XM_016909686.1"/>
</dbReference>
<dbReference type="Proteomes" id="UP000016931">
    <property type="component" value="Unassembled WGS sequence"/>
</dbReference>
<dbReference type="PANTHER" id="PTHR33928">
    <property type="entry name" value="POLYGALACTURONASE QRT3"/>
    <property type="match status" value="1"/>
</dbReference>
<accession>M3D6T8</accession>
<evidence type="ECO:0000256" key="1">
    <source>
        <dbReference type="SAM" id="SignalP"/>
    </source>
</evidence>
<dbReference type="Gene3D" id="2.160.20.10">
    <property type="entry name" value="Single-stranded right-handed beta-helix, Pectin lyase-like"/>
    <property type="match status" value="2"/>
</dbReference>
<dbReference type="OrthoDB" id="1046782at2759"/>
<dbReference type="OMA" id="QMITRDG"/>
<dbReference type="PANTHER" id="PTHR33928:SF2">
    <property type="entry name" value="PECTATE LYASE SUPERFAMILY PROTEIN DOMAIN-CONTAINING PROTEIN-RELATED"/>
    <property type="match status" value="1"/>
</dbReference>
<dbReference type="GeneID" id="27906823"/>
<protein>
    <submittedName>
        <fullName evidence="3">Glycoside hydrolase family 55 protein</fullName>
    </submittedName>
</protein>
<dbReference type="InterPro" id="IPR012334">
    <property type="entry name" value="Pectin_lyas_fold"/>
</dbReference>
<feature type="domain" description="Rhamnogalacturonase A/B/Epimerase-like pectate lyase" evidence="2">
    <location>
        <begin position="103"/>
        <end position="329"/>
    </location>
</feature>
<keyword evidence="4" id="KW-1185">Reference proteome</keyword>
<dbReference type="InterPro" id="IPR039279">
    <property type="entry name" value="QRT3-like"/>
</dbReference>
<dbReference type="GO" id="GO:0004650">
    <property type="term" value="F:polygalacturonase activity"/>
    <property type="evidence" value="ECO:0007669"/>
    <property type="project" value="InterPro"/>
</dbReference>
<dbReference type="EMBL" id="KB456263">
    <property type="protein sequence ID" value="EMF13589.1"/>
    <property type="molecule type" value="Genomic_DNA"/>
</dbReference>
<dbReference type="HOGENOM" id="CLU_002540_2_2_1"/>
<dbReference type="eggNOG" id="ENOG502QV54">
    <property type="taxonomic scope" value="Eukaryota"/>
</dbReference>
<reference evidence="3 4" key="1">
    <citation type="journal article" date="2012" name="PLoS Pathog.">
        <title>Diverse lifestyles and strategies of plant pathogenesis encoded in the genomes of eighteen Dothideomycetes fungi.</title>
        <authorList>
            <person name="Ohm R.A."/>
            <person name="Feau N."/>
            <person name="Henrissat B."/>
            <person name="Schoch C.L."/>
            <person name="Horwitz B.A."/>
            <person name="Barry K.W."/>
            <person name="Condon B.J."/>
            <person name="Copeland A.C."/>
            <person name="Dhillon B."/>
            <person name="Glaser F."/>
            <person name="Hesse C.N."/>
            <person name="Kosti I."/>
            <person name="LaButti K."/>
            <person name="Lindquist E.A."/>
            <person name="Lucas S."/>
            <person name="Salamov A.A."/>
            <person name="Bradshaw R.E."/>
            <person name="Ciuffetti L."/>
            <person name="Hamelin R.C."/>
            <person name="Kema G.H.J."/>
            <person name="Lawrence C."/>
            <person name="Scott J.A."/>
            <person name="Spatafora J.W."/>
            <person name="Turgeon B.G."/>
            <person name="de Wit P.J.G.M."/>
            <person name="Zhong S."/>
            <person name="Goodwin S.B."/>
            <person name="Grigoriev I.V."/>
        </authorList>
    </citation>
    <scope>NUCLEOTIDE SEQUENCE [LARGE SCALE GENOMIC DNA]</scope>
    <source>
        <strain evidence="3 4">SO2202</strain>
    </source>
</reference>